<dbReference type="GO" id="GO:0005634">
    <property type="term" value="C:nucleus"/>
    <property type="evidence" value="ECO:0007669"/>
    <property type="project" value="UniProtKB-SubCell"/>
</dbReference>
<dbReference type="InterPro" id="IPR005542">
    <property type="entry name" value="PBX_PBC_dom"/>
</dbReference>
<keyword evidence="3" id="KW-0833">Ubl conjugation pathway</keyword>
<organism evidence="7 8">
    <name type="scientific">Meloidogyne incognita</name>
    <name type="common">Southern root-knot nematode worm</name>
    <name type="synonym">Oxyuris incognita</name>
    <dbReference type="NCBI Taxonomy" id="6306"/>
    <lineage>
        <taxon>Eukaryota</taxon>
        <taxon>Metazoa</taxon>
        <taxon>Ecdysozoa</taxon>
        <taxon>Nematoda</taxon>
        <taxon>Chromadorea</taxon>
        <taxon>Rhabditida</taxon>
        <taxon>Tylenchina</taxon>
        <taxon>Tylenchomorpha</taxon>
        <taxon>Tylenchoidea</taxon>
        <taxon>Meloidogynidae</taxon>
        <taxon>Meloidogyninae</taxon>
        <taxon>Meloidogyne</taxon>
        <taxon>Meloidogyne incognita group</taxon>
    </lineage>
</organism>
<keyword evidence="7" id="KW-1185">Reference proteome</keyword>
<dbReference type="PANTHER" id="PTHR11165">
    <property type="entry name" value="SKP1"/>
    <property type="match status" value="1"/>
</dbReference>
<dbReference type="SUPFAM" id="SSF54695">
    <property type="entry name" value="POZ domain"/>
    <property type="match status" value="2"/>
</dbReference>
<dbReference type="SUPFAM" id="SSF81382">
    <property type="entry name" value="Skp1 dimerisation domain-like"/>
    <property type="match status" value="2"/>
</dbReference>
<feature type="domain" description="SKP1 component dimerisation" evidence="5">
    <location>
        <begin position="149"/>
        <end position="196"/>
    </location>
</feature>
<sequence>MSVKSESAASSDTVEVNSVGSVENQSAPFTDEQMQMEIKCKTIDGGLINVRVSHLLQSSVFKDMWKDLDMKPEDLEKFEFPVNVEANVFSKVVEWMGEHIGKPDPKIETDPATRQRKSLNFSEYETDFLKVGVEELGNFIKAANYLDIKSLYYSGCQAMAAAIGNKTPEELRELFGLNDDLTEEEKADIRRRNMWCEMVNNPFYMPFLLVLAEKKQINDSKRALPPPQGYLLEQELQLDNMLRAVEVSPIIQSLLQKHRMVRPVALNDMQAMIWNCNKKFTNLRIEVKMQTCQAIKVLHEKLANHPESAASSDTVEVNSVGSVENQSAPFTDEQMQMEIKCKTSNGGLVNVRVSHLLQSSVFKDMYKDLDMKPEDLEKFEFPVNVEANVFSKVVEWMGEHIGKPDPKIEDDPATRQRKSLNFSEYETDFLKVGVEELGNFIKAASFLNIKSLYYSGCQAMAAAIGNKTPEELRELFELEDDLKEEEKVDIRRRNMWCNY</sequence>
<protein>
    <submittedName>
        <fullName evidence="8">Skp1-related protein</fullName>
    </submittedName>
</protein>
<feature type="region of interest" description="Disordered" evidence="4">
    <location>
        <begin position="1"/>
        <end position="30"/>
    </location>
</feature>
<dbReference type="InterPro" id="IPR011333">
    <property type="entry name" value="SKP1/BTB/POZ_sf"/>
</dbReference>
<dbReference type="Pfam" id="PF01466">
    <property type="entry name" value="Skp1"/>
    <property type="match status" value="2"/>
</dbReference>
<feature type="domain" description="PBC" evidence="6">
    <location>
        <begin position="250"/>
        <end position="301"/>
    </location>
</feature>
<dbReference type="Pfam" id="PF03792">
    <property type="entry name" value="PBC"/>
    <property type="match status" value="1"/>
</dbReference>
<feature type="compositionally biased region" description="Polar residues" evidence="4">
    <location>
        <begin position="1"/>
        <end position="28"/>
    </location>
</feature>
<evidence type="ECO:0000256" key="2">
    <source>
        <dbReference type="ARBA" id="ARBA00009993"/>
    </source>
</evidence>
<evidence type="ECO:0000313" key="8">
    <source>
        <dbReference type="WBParaSite" id="Minc3s00207g07562"/>
    </source>
</evidence>
<feature type="domain" description="SKP1 component dimerisation" evidence="5">
    <location>
        <begin position="450"/>
        <end position="497"/>
    </location>
</feature>
<name>A0A914L1C7_MELIC</name>
<comment type="subcellular location">
    <subcellularLocation>
        <location evidence="1">Nucleus</location>
    </subcellularLocation>
</comment>
<dbReference type="InterPro" id="IPR036296">
    <property type="entry name" value="SKP1-like_dim_sf"/>
</dbReference>
<dbReference type="FunFam" id="3.30.710.10:FF:000124">
    <property type="entry name" value="Protein CBG09126"/>
    <property type="match status" value="2"/>
</dbReference>
<evidence type="ECO:0000313" key="7">
    <source>
        <dbReference type="Proteomes" id="UP000887563"/>
    </source>
</evidence>
<dbReference type="WBParaSite" id="Minc3s00207g07562">
    <property type="protein sequence ID" value="Minc3s00207g07562"/>
    <property type="gene ID" value="Minc3s00207g07562"/>
</dbReference>
<dbReference type="GO" id="GO:0003700">
    <property type="term" value="F:DNA-binding transcription factor activity"/>
    <property type="evidence" value="ECO:0007669"/>
    <property type="project" value="InterPro"/>
</dbReference>
<dbReference type="GO" id="GO:0006511">
    <property type="term" value="P:ubiquitin-dependent protein catabolic process"/>
    <property type="evidence" value="ECO:0007669"/>
    <property type="project" value="InterPro"/>
</dbReference>
<reference evidence="8" key="1">
    <citation type="submission" date="2022-11" db="UniProtKB">
        <authorList>
            <consortium name="WormBaseParasite"/>
        </authorList>
    </citation>
    <scope>IDENTIFICATION</scope>
</reference>
<dbReference type="AlphaFoldDB" id="A0A914L1C7"/>
<dbReference type="InterPro" id="IPR016897">
    <property type="entry name" value="SKP1"/>
</dbReference>
<comment type="similarity">
    <text evidence="2">Belongs to the SKP1 family.</text>
</comment>
<dbReference type="Proteomes" id="UP000887563">
    <property type="component" value="Unplaced"/>
</dbReference>
<dbReference type="InterPro" id="IPR016072">
    <property type="entry name" value="Skp1_comp_dimer"/>
</dbReference>
<evidence type="ECO:0000259" key="5">
    <source>
        <dbReference type="Pfam" id="PF01466"/>
    </source>
</evidence>
<dbReference type="SMART" id="SM00512">
    <property type="entry name" value="Skp1"/>
    <property type="match status" value="2"/>
</dbReference>
<accession>A0A914L1C7</accession>
<evidence type="ECO:0000256" key="4">
    <source>
        <dbReference type="SAM" id="MobiDB-lite"/>
    </source>
</evidence>
<proteinExistence type="inferred from homology"/>
<evidence type="ECO:0000256" key="1">
    <source>
        <dbReference type="ARBA" id="ARBA00004123"/>
    </source>
</evidence>
<evidence type="ECO:0000256" key="3">
    <source>
        <dbReference type="ARBA" id="ARBA00022786"/>
    </source>
</evidence>
<dbReference type="InterPro" id="IPR001232">
    <property type="entry name" value="SKP1-like"/>
</dbReference>
<evidence type="ECO:0000259" key="6">
    <source>
        <dbReference type="Pfam" id="PF03792"/>
    </source>
</evidence>
<dbReference type="Gene3D" id="3.30.710.10">
    <property type="entry name" value="Potassium Channel Kv1.1, Chain A"/>
    <property type="match status" value="2"/>
</dbReference>